<evidence type="ECO:0000256" key="4">
    <source>
        <dbReference type="ARBA" id="ARBA00022490"/>
    </source>
</evidence>
<comment type="subcellular location">
    <subcellularLocation>
        <location evidence="1">Cytoplasm</location>
    </subcellularLocation>
</comment>
<dbReference type="InterPro" id="IPR003783">
    <property type="entry name" value="Regulatory_RecX"/>
</dbReference>
<evidence type="ECO:0000259" key="5">
    <source>
        <dbReference type="Pfam" id="PF02631"/>
    </source>
</evidence>
<name>A0A645II03_9ZZZZ</name>
<protein>
    <recommendedName>
        <fullName evidence="3">Regulatory protein RecX</fullName>
    </recommendedName>
</protein>
<reference evidence="6" key="1">
    <citation type="submission" date="2019-08" db="EMBL/GenBank/DDBJ databases">
        <authorList>
            <person name="Kucharzyk K."/>
            <person name="Murdoch R.W."/>
            <person name="Higgins S."/>
            <person name="Loffler F."/>
        </authorList>
    </citation>
    <scope>NUCLEOTIDE SEQUENCE</scope>
</reference>
<sequence length="126" mass="14439">MQVKLIQREFDVAIVRQALDELADGGFVSDRRFAESFIASRQRKSPEGRSVLEARLREHGIDRSVAQAALDQWFSQEGNEEEALRAALRKLERTAKHDVDIERKLRMKGFSLQAVRSVLAEEDTQE</sequence>
<comment type="caution">
    <text evidence="6">The sequence shown here is derived from an EMBL/GenBank/DDBJ whole genome shotgun (WGS) entry which is preliminary data.</text>
</comment>
<evidence type="ECO:0000256" key="1">
    <source>
        <dbReference type="ARBA" id="ARBA00004496"/>
    </source>
</evidence>
<proteinExistence type="inferred from homology"/>
<dbReference type="AlphaFoldDB" id="A0A645II03"/>
<dbReference type="GO" id="GO:0005737">
    <property type="term" value="C:cytoplasm"/>
    <property type="evidence" value="ECO:0007669"/>
    <property type="project" value="UniProtKB-SubCell"/>
</dbReference>
<dbReference type="PANTHER" id="PTHR33602:SF1">
    <property type="entry name" value="REGULATORY PROTEIN RECX FAMILY PROTEIN"/>
    <property type="match status" value="1"/>
</dbReference>
<dbReference type="Gene3D" id="1.10.10.10">
    <property type="entry name" value="Winged helix-like DNA-binding domain superfamily/Winged helix DNA-binding domain"/>
    <property type="match status" value="1"/>
</dbReference>
<dbReference type="EMBL" id="VSSQ01115521">
    <property type="protein sequence ID" value="MPN50921.1"/>
    <property type="molecule type" value="Genomic_DNA"/>
</dbReference>
<evidence type="ECO:0000313" key="6">
    <source>
        <dbReference type="EMBL" id="MPN50921.1"/>
    </source>
</evidence>
<dbReference type="InterPro" id="IPR053924">
    <property type="entry name" value="RecX_HTH_2nd"/>
</dbReference>
<comment type="similarity">
    <text evidence="2">Belongs to the RecX family.</text>
</comment>
<gene>
    <name evidence="6" type="primary">recX_46</name>
    <name evidence="6" type="ORF">SDC9_198561</name>
</gene>
<dbReference type="GO" id="GO:0006282">
    <property type="term" value="P:regulation of DNA repair"/>
    <property type="evidence" value="ECO:0007669"/>
    <property type="project" value="InterPro"/>
</dbReference>
<dbReference type="Pfam" id="PF02631">
    <property type="entry name" value="RecX_HTH2"/>
    <property type="match status" value="1"/>
</dbReference>
<accession>A0A645II03</accession>
<evidence type="ECO:0000256" key="3">
    <source>
        <dbReference type="ARBA" id="ARBA00018111"/>
    </source>
</evidence>
<organism evidence="6">
    <name type="scientific">bioreactor metagenome</name>
    <dbReference type="NCBI Taxonomy" id="1076179"/>
    <lineage>
        <taxon>unclassified sequences</taxon>
        <taxon>metagenomes</taxon>
        <taxon>ecological metagenomes</taxon>
    </lineage>
</organism>
<evidence type="ECO:0000256" key="2">
    <source>
        <dbReference type="ARBA" id="ARBA00009695"/>
    </source>
</evidence>
<dbReference type="PANTHER" id="PTHR33602">
    <property type="entry name" value="REGULATORY PROTEIN RECX FAMILY PROTEIN"/>
    <property type="match status" value="1"/>
</dbReference>
<dbReference type="InterPro" id="IPR036388">
    <property type="entry name" value="WH-like_DNA-bd_sf"/>
</dbReference>
<keyword evidence="4" id="KW-0963">Cytoplasm</keyword>
<feature type="domain" description="RecX second three-helical" evidence="5">
    <location>
        <begin position="29"/>
        <end position="70"/>
    </location>
</feature>